<accession>A0A1W9HTX8</accession>
<sequence length="99" mass="10840">MIAFCLPDILMRRRSLFLILASLSALTLPLAAQIFTSKPAAPPDSETISALLLRRGYRHLGDIRKRGDVYLVSATSARGDRRQLVVASDGTIVGERPHP</sequence>
<evidence type="ECO:0000313" key="3">
    <source>
        <dbReference type="Proteomes" id="UP000192872"/>
    </source>
</evidence>
<dbReference type="STRING" id="1827387.A4S15_13520"/>
<evidence type="ECO:0008006" key="4">
    <source>
        <dbReference type="Google" id="ProtNLM"/>
    </source>
</evidence>
<dbReference type="EMBL" id="LWDL01000025">
    <property type="protein sequence ID" value="OQW50661.1"/>
    <property type="molecule type" value="Genomic_DNA"/>
</dbReference>
<proteinExistence type="predicted"/>
<dbReference type="RefSeq" id="WP_376802646.1">
    <property type="nucleotide sequence ID" value="NZ_DBNB01000030.1"/>
</dbReference>
<comment type="caution">
    <text evidence="2">The sequence shown here is derived from an EMBL/GenBank/DDBJ whole genome shotgun (WGS) entry which is preliminary data.</text>
</comment>
<organism evidence="2 3">
    <name type="scientific">Candidatus Raskinella chloraquaticus</name>
    <dbReference type="NCBI Taxonomy" id="1951219"/>
    <lineage>
        <taxon>Bacteria</taxon>
        <taxon>Pseudomonadati</taxon>
        <taxon>Pseudomonadota</taxon>
        <taxon>Alphaproteobacteria</taxon>
        <taxon>Hyphomicrobiales</taxon>
        <taxon>Phreatobacteraceae</taxon>
        <taxon>Candidatus Raskinella</taxon>
    </lineage>
</organism>
<keyword evidence="1" id="KW-0732">Signal</keyword>
<dbReference type="AlphaFoldDB" id="A0A1W9HTX8"/>
<reference evidence="2 3" key="1">
    <citation type="journal article" date="2017" name="Water Res.">
        <title>Comammox in drinking water systems.</title>
        <authorList>
            <person name="Wang Y."/>
            <person name="Ma L."/>
            <person name="Mao Y."/>
            <person name="Jiang X."/>
            <person name="Xia Y."/>
            <person name="Yu K."/>
            <person name="Li B."/>
            <person name="Zhang T."/>
        </authorList>
    </citation>
    <scope>NUCLEOTIDE SEQUENCE [LARGE SCALE GENOMIC DNA]</scope>
    <source>
        <strain evidence="2">SG_bin8</strain>
    </source>
</reference>
<gene>
    <name evidence="2" type="ORF">A4S15_13520</name>
</gene>
<feature type="chain" id="PRO_5012890818" description="PepSY domain-containing protein" evidence="1">
    <location>
        <begin position="28"/>
        <end position="99"/>
    </location>
</feature>
<name>A0A1W9HTX8_9HYPH</name>
<evidence type="ECO:0000256" key="1">
    <source>
        <dbReference type="SAM" id="SignalP"/>
    </source>
</evidence>
<feature type="signal peptide" evidence="1">
    <location>
        <begin position="1"/>
        <end position="27"/>
    </location>
</feature>
<evidence type="ECO:0000313" key="2">
    <source>
        <dbReference type="EMBL" id="OQW50661.1"/>
    </source>
</evidence>
<dbReference type="Proteomes" id="UP000192872">
    <property type="component" value="Unassembled WGS sequence"/>
</dbReference>
<protein>
    <recommendedName>
        <fullName evidence="4">PepSY domain-containing protein</fullName>
    </recommendedName>
</protein>